<dbReference type="PATRIC" id="fig|633147.7.peg.1217"/>
<dbReference type="Gene3D" id="3.40.50.2300">
    <property type="match status" value="1"/>
</dbReference>
<proteinExistence type="predicted"/>
<dbReference type="InterPro" id="IPR001789">
    <property type="entry name" value="Sig_transdc_resp-reg_receiver"/>
</dbReference>
<sequence length="92" mass="10106">MPPLGLSYHGAKEVAWHIAFSWSRTPPAEADRLRAHLARYATEKGTSFSVEVLSTAVEFMNSQRTADLIFMDIALPGINGTEAAEELRTLST</sequence>
<dbReference type="KEGG" id="ols:Olsu_0346"/>
<keyword evidence="1" id="KW-0597">Phosphoprotein</keyword>
<evidence type="ECO:0000259" key="2">
    <source>
        <dbReference type="PROSITE" id="PS50110"/>
    </source>
</evidence>
<dbReference type="GO" id="GO:0000160">
    <property type="term" value="P:phosphorelay signal transduction system"/>
    <property type="evidence" value="ECO:0007669"/>
    <property type="project" value="InterPro"/>
</dbReference>
<protein>
    <submittedName>
        <fullName evidence="3">Response regulator receiver and SARP domain protein</fullName>
    </submittedName>
</protein>
<evidence type="ECO:0000313" key="4">
    <source>
        <dbReference type="Proteomes" id="UP000000333"/>
    </source>
</evidence>
<dbReference type="OrthoDB" id="9800897at2"/>
<keyword evidence="4" id="KW-1185">Reference proteome</keyword>
<dbReference type="PROSITE" id="PS50110">
    <property type="entry name" value="RESPONSE_REGULATORY"/>
    <property type="match status" value="1"/>
</dbReference>
<accession>E1QYK6</accession>
<dbReference type="Proteomes" id="UP000000333">
    <property type="component" value="Chromosome"/>
</dbReference>
<dbReference type="eggNOG" id="COG3279">
    <property type="taxonomic scope" value="Bacteria"/>
</dbReference>
<name>E1QYK6_OLSUV</name>
<dbReference type="SUPFAM" id="SSF52172">
    <property type="entry name" value="CheY-like"/>
    <property type="match status" value="1"/>
</dbReference>
<dbReference type="EMBL" id="CP002106">
    <property type="protein sequence ID" value="ADK67470.1"/>
    <property type="molecule type" value="Genomic_DNA"/>
</dbReference>
<organism evidence="3 4">
    <name type="scientific">Olsenella uli (strain ATCC 49627 / DSM 7084 / CCUG 31166 / CIP 109912 / JCM 12494 / LMG 11480 / NCIMB 702895 / VPI D76D-27C)</name>
    <name type="common">Lactobacillus uli</name>
    <dbReference type="NCBI Taxonomy" id="633147"/>
    <lineage>
        <taxon>Bacteria</taxon>
        <taxon>Bacillati</taxon>
        <taxon>Actinomycetota</taxon>
        <taxon>Coriobacteriia</taxon>
        <taxon>Coriobacteriales</taxon>
        <taxon>Atopobiaceae</taxon>
        <taxon>Olsenella</taxon>
    </lineage>
</organism>
<feature type="domain" description="Response regulatory" evidence="2">
    <location>
        <begin position="24"/>
        <end position="92"/>
    </location>
</feature>
<gene>
    <name evidence="3" type="ordered locus">Olsu_0346</name>
</gene>
<feature type="modified residue" description="4-aspartylphosphate" evidence="1">
    <location>
        <position position="72"/>
    </location>
</feature>
<evidence type="ECO:0000313" key="3">
    <source>
        <dbReference type="EMBL" id="ADK67470.1"/>
    </source>
</evidence>
<dbReference type="GeneID" id="78511804"/>
<dbReference type="HOGENOM" id="CLU_2410382_0_0_11"/>
<dbReference type="AlphaFoldDB" id="E1QYK6"/>
<reference evidence="3 4" key="1">
    <citation type="journal article" date="2010" name="Stand. Genomic Sci.">
        <title>Complete genome sequence of Olsenella uli type strain (VPI D76D-27C).</title>
        <authorList>
            <person name="Goker M."/>
            <person name="Held B."/>
            <person name="Lucas S."/>
            <person name="Nolan M."/>
            <person name="Yasawong M."/>
            <person name="Glavina Del Rio T."/>
            <person name="Tice H."/>
            <person name="Cheng J.F."/>
            <person name="Bruce D."/>
            <person name="Detter J.C."/>
            <person name="Tapia R."/>
            <person name="Han C."/>
            <person name="Goodwin L."/>
            <person name="Pitluck S."/>
            <person name="Liolios K."/>
            <person name="Ivanova N."/>
            <person name="Mavromatis K."/>
            <person name="Mikhailova N."/>
            <person name="Pati A."/>
            <person name="Chen A."/>
            <person name="Palaniappan K."/>
            <person name="Land M."/>
            <person name="Hauser L."/>
            <person name="Chang Y.J."/>
            <person name="Jeffries C.D."/>
            <person name="Rohde M."/>
            <person name="Sikorski J."/>
            <person name="Pukall R."/>
            <person name="Woyke T."/>
            <person name="Bristow J."/>
            <person name="Eisen J.A."/>
            <person name="Markowitz V."/>
            <person name="Hugenholtz P."/>
            <person name="Kyrpides N.C."/>
            <person name="Klenk H.P."/>
            <person name="Lapidus A."/>
        </authorList>
    </citation>
    <scope>NUCLEOTIDE SEQUENCE [LARGE SCALE GENOMIC DNA]</scope>
    <source>
        <strain evidence="4">ATCC 49627 / DSM 7084 / CIP 109912 / JCM 12494 / NCIMB 702895 / VPI D76D-27C</strain>
    </source>
</reference>
<dbReference type="STRING" id="633147.Olsu_0346"/>
<dbReference type="RefSeq" id="WP_013251222.1">
    <property type="nucleotide sequence ID" value="NC_014363.1"/>
</dbReference>
<evidence type="ECO:0000256" key="1">
    <source>
        <dbReference type="PROSITE-ProRule" id="PRU00169"/>
    </source>
</evidence>
<dbReference type="InterPro" id="IPR011006">
    <property type="entry name" value="CheY-like_superfamily"/>
</dbReference>